<dbReference type="AlphaFoldDB" id="A0A6G1ENZ1"/>
<accession>A0A6G1ENZ1</accession>
<comment type="caution">
    <text evidence="1">The sequence shown here is derived from an EMBL/GenBank/DDBJ whole genome shotgun (WGS) entry which is preliminary data.</text>
</comment>
<sequence length="85" mass="9755">HVIIGVHTSLTEKRRLHEGPACQSQEEDQSLPWCIAGTWQHRGGRQTMMMIDGSTRWRQDSDAVWQRKMATIDGRRTGEVERAPV</sequence>
<dbReference type="EMBL" id="SPHZ02000003">
    <property type="protein sequence ID" value="KAF0926325.1"/>
    <property type="molecule type" value="Genomic_DNA"/>
</dbReference>
<evidence type="ECO:0000313" key="1">
    <source>
        <dbReference type="EMBL" id="KAF0926325.1"/>
    </source>
</evidence>
<feature type="non-terminal residue" evidence="1">
    <location>
        <position position="1"/>
    </location>
</feature>
<dbReference type="Proteomes" id="UP000479710">
    <property type="component" value="Unassembled WGS sequence"/>
</dbReference>
<protein>
    <submittedName>
        <fullName evidence="1">Uncharacterized protein</fullName>
    </submittedName>
</protein>
<proteinExistence type="predicted"/>
<keyword evidence="2" id="KW-1185">Reference proteome</keyword>
<organism evidence="1 2">
    <name type="scientific">Oryza meyeriana var. granulata</name>
    <dbReference type="NCBI Taxonomy" id="110450"/>
    <lineage>
        <taxon>Eukaryota</taxon>
        <taxon>Viridiplantae</taxon>
        <taxon>Streptophyta</taxon>
        <taxon>Embryophyta</taxon>
        <taxon>Tracheophyta</taxon>
        <taxon>Spermatophyta</taxon>
        <taxon>Magnoliopsida</taxon>
        <taxon>Liliopsida</taxon>
        <taxon>Poales</taxon>
        <taxon>Poaceae</taxon>
        <taxon>BOP clade</taxon>
        <taxon>Oryzoideae</taxon>
        <taxon>Oryzeae</taxon>
        <taxon>Oryzinae</taxon>
        <taxon>Oryza</taxon>
        <taxon>Oryza meyeriana</taxon>
    </lineage>
</organism>
<name>A0A6G1ENZ1_9ORYZ</name>
<evidence type="ECO:0000313" key="2">
    <source>
        <dbReference type="Proteomes" id="UP000479710"/>
    </source>
</evidence>
<gene>
    <name evidence="1" type="ORF">E2562_022245</name>
</gene>
<reference evidence="1 2" key="1">
    <citation type="submission" date="2019-11" db="EMBL/GenBank/DDBJ databases">
        <title>Whole genome sequence of Oryza granulata.</title>
        <authorList>
            <person name="Li W."/>
        </authorList>
    </citation>
    <scope>NUCLEOTIDE SEQUENCE [LARGE SCALE GENOMIC DNA]</scope>
    <source>
        <strain evidence="2">cv. Menghai</strain>
        <tissue evidence="1">Leaf</tissue>
    </source>
</reference>